<feature type="compositionally biased region" description="Basic and acidic residues" evidence="5">
    <location>
        <begin position="379"/>
        <end position="388"/>
    </location>
</feature>
<dbReference type="Gene3D" id="1.20.5.190">
    <property type="match status" value="4"/>
</dbReference>
<comment type="subcellular location">
    <subcellularLocation>
        <location evidence="1">Cytoplasm</location>
    </subcellularLocation>
</comment>
<dbReference type="Pfam" id="PF03607">
    <property type="entry name" value="DCX"/>
    <property type="match status" value="1"/>
</dbReference>
<evidence type="ECO:0000256" key="2">
    <source>
        <dbReference type="ARBA" id="ARBA00022490"/>
    </source>
</evidence>
<feature type="compositionally biased region" description="Basic and acidic residues" evidence="5">
    <location>
        <begin position="264"/>
        <end position="273"/>
    </location>
</feature>
<evidence type="ECO:0000256" key="1">
    <source>
        <dbReference type="ARBA" id="ARBA00004496"/>
    </source>
</evidence>
<dbReference type="InterPro" id="IPR027417">
    <property type="entry name" value="P-loop_NTPase"/>
</dbReference>
<feature type="compositionally biased region" description="Basic and acidic residues" evidence="5">
    <location>
        <begin position="566"/>
        <end position="582"/>
    </location>
</feature>
<proteinExistence type="predicted"/>
<reference evidence="7" key="3">
    <citation type="submission" date="2023-05" db="EMBL/GenBank/DDBJ databases">
        <authorList>
            <person name="Smith C.H."/>
        </authorList>
    </citation>
    <scope>NUCLEOTIDE SEQUENCE</scope>
    <source>
        <strain evidence="7">CHS0354</strain>
        <tissue evidence="7">Mantle</tissue>
    </source>
</reference>
<feature type="region of interest" description="Disordered" evidence="5">
    <location>
        <begin position="251"/>
        <end position="664"/>
    </location>
</feature>
<dbReference type="Proteomes" id="UP001195483">
    <property type="component" value="Unassembled WGS sequence"/>
</dbReference>
<feature type="compositionally biased region" description="Basic and acidic residues" evidence="5">
    <location>
        <begin position="610"/>
        <end position="623"/>
    </location>
</feature>
<evidence type="ECO:0000313" key="7">
    <source>
        <dbReference type="EMBL" id="KAK3611527.1"/>
    </source>
</evidence>
<feature type="compositionally biased region" description="Low complexity" evidence="5">
    <location>
        <begin position="462"/>
        <end position="473"/>
    </location>
</feature>
<dbReference type="EMBL" id="JAEAOA010001017">
    <property type="protein sequence ID" value="KAK3611527.1"/>
    <property type="molecule type" value="Genomic_DNA"/>
</dbReference>
<feature type="compositionally biased region" description="Gly residues" evidence="5">
    <location>
        <begin position="287"/>
        <end position="301"/>
    </location>
</feature>
<dbReference type="SUPFAM" id="SSF52540">
    <property type="entry name" value="P-loop containing nucleoside triphosphate hydrolases"/>
    <property type="match status" value="1"/>
</dbReference>
<dbReference type="SMART" id="SM00015">
    <property type="entry name" value="IQ"/>
    <property type="match status" value="6"/>
</dbReference>
<feature type="compositionally biased region" description="Basic and acidic residues" evidence="5">
    <location>
        <begin position="636"/>
        <end position="647"/>
    </location>
</feature>
<dbReference type="SUPFAM" id="SSF89837">
    <property type="entry name" value="Doublecortin (DC)"/>
    <property type="match status" value="2"/>
</dbReference>
<dbReference type="PROSITE" id="PS50309">
    <property type="entry name" value="DC"/>
    <property type="match status" value="1"/>
</dbReference>
<evidence type="ECO:0000313" key="8">
    <source>
        <dbReference type="Proteomes" id="UP001195483"/>
    </source>
</evidence>
<dbReference type="GO" id="GO:0005516">
    <property type="term" value="F:calmodulin binding"/>
    <property type="evidence" value="ECO:0007669"/>
    <property type="project" value="UniProtKB-KW"/>
</dbReference>
<evidence type="ECO:0000256" key="4">
    <source>
        <dbReference type="ARBA" id="ARBA00022860"/>
    </source>
</evidence>
<dbReference type="PANTHER" id="PTHR22706">
    <property type="entry name" value="ASSEMBLY FACTOR FOR SPINDLE MICROTUBULES"/>
    <property type="match status" value="1"/>
</dbReference>
<dbReference type="Gene3D" id="3.10.20.230">
    <property type="entry name" value="Doublecortin domain"/>
    <property type="match status" value="2"/>
</dbReference>
<feature type="compositionally biased region" description="Polar residues" evidence="5">
    <location>
        <begin position="405"/>
        <end position="416"/>
    </location>
</feature>
<dbReference type="PANTHER" id="PTHR22706:SF1">
    <property type="entry name" value="ASSEMBLY FACTOR FOR SPINDLE MICROTUBULES"/>
    <property type="match status" value="1"/>
</dbReference>
<sequence>MAESQSPRNIIPIELRGLKRSPNCTFYRNGDVFFPGERICINKKQYPTLDSVKDFLTNRILEKRGKPGYIRGIFTPRNGTRVVNLDQLEDKGQYVAAVNDVYQPLQYSEISSTRPRPVKPKQFDFSNGAIWDREGYAYVQPVVHNDQLRLVSGRARKENENKHAIRIRAYANGDDLTSGCTVCIDRKLHDIDMIKDILAMKLNIRAERIFRLDGTEILDSAGFEPDMRVVCVPRYEEYRGEKFNRFYGEIRPNLTTSPRPTFPAKKEKEKQEKSSLPQKYSVLPPIRGGGESRSTKNGGGSPEHSVNSTTRNKRGMAPNSNHATKPKQKRTPETGKRIDYDKDEGGVYKAKNPRNETVGAKQDERIKGGNSKGYNNDNFKPKKTDPSHNKQAANKLNDDWDDPNAKNSQFRSSTPSPRKEDTSKTKNKGNLKKEEEAATKIQAHFKGYKARQEYQVIKTEQKQQQRQQQQQQKQKQEDDQRKQSQKNKKPSMDENIAATKIQAGFRGYKTRKEINEKKQVRDEKSNKERDETGREENLAATHIQAGYRGYKTRKEIKAQKASMSKTDTKKDSKKKMSDEEAATKIQAGYRGHKVRQNLKNSKSSTHARPKVTEPKQGMDEQKAATRIQAGFRGYKTRKDMKTKKADQEPSPNRLQGKKYGEREEKAAVQIQAGYRGYKARKEYKNSKDCNKLAQSYTRDSIKQAEDILRMQT</sequence>
<dbReference type="InterPro" id="IPR000048">
    <property type="entry name" value="IQ_motif_EF-hand-BS"/>
</dbReference>
<comment type="caution">
    <text evidence="7">The sequence shown here is derived from an EMBL/GenBank/DDBJ whole genome shotgun (WGS) entry which is preliminary data.</text>
</comment>
<dbReference type="CDD" id="cd23767">
    <property type="entry name" value="IQCD"/>
    <property type="match status" value="5"/>
</dbReference>
<organism evidence="7 8">
    <name type="scientific">Potamilus streckersoni</name>
    <dbReference type="NCBI Taxonomy" id="2493646"/>
    <lineage>
        <taxon>Eukaryota</taxon>
        <taxon>Metazoa</taxon>
        <taxon>Spiralia</taxon>
        <taxon>Lophotrochozoa</taxon>
        <taxon>Mollusca</taxon>
        <taxon>Bivalvia</taxon>
        <taxon>Autobranchia</taxon>
        <taxon>Heteroconchia</taxon>
        <taxon>Palaeoheterodonta</taxon>
        <taxon>Unionida</taxon>
        <taxon>Unionoidea</taxon>
        <taxon>Unionidae</taxon>
        <taxon>Ambleminae</taxon>
        <taxon>Lampsilini</taxon>
        <taxon>Potamilus</taxon>
    </lineage>
</organism>
<feature type="compositionally biased region" description="Basic and acidic residues" evidence="5">
    <location>
        <begin position="330"/>
        <end position="346"/>
    </location>
</feature>
<dbReference type="GO" id="GO:0000922">
    <property type="term" value="C:spindle pole"/>
    <property type="evidence" value="ECO:0007669"/>
    <property type="project" value="TreeGrafter"/>
</dbReference>
<keyword evidence="2" id="KW-0963">Cytoplasm</keyword>
<feature type="domain" description="Doublecortin" evidence="6">
    <location>
        <begin position="22"/>
        <end position="108"/>
    </location>
</feature>
<dbReference type="GO" id="GO:0035556">
    <property type="term" value="P:intracellular signal transduction"/>
    <property type="evidence" value="ECO:0007669"/>
    <property type="project" value="InterPro"/>
</dbReference>
<evidence type="ECO:0000256" key="3">
    <source>
        <dbReference type="ARBA" id="ARBA00022737"/>
    </source>
</evidence>
<evidence type="ECO:0000259" key="6">
    <source>
        <dbReference type="PROSITE" id="PS50309"/>
    </source>
</evidence>
<dbReference type="GO" id="GO:0005737">
    <property type="term" value="C:cytoplasm"/>
    <property type="evidence" value="ECO:0007669"/>
    <property type="project" value="UniProtKB-SubCell"/>
</dbReference>
<dbReference type="GO" id="GO:0051295">
    <property type="term" value="P:establishment of meiotic spindle localization"/>
    <property type="evidence" value="ECO:0007669"/>
    <property type="project" value="TreeGrafter"/>
</dbReference>
<keyword evidence="8" id="KW-1185">Reference proteome</keyword>
<dbReference type="GO" id="GO:0007051">
    <property type="term" value="P:spindle organization"/>
    <property type="evidence" value="ECO:0007669"/>
    <property type="project" value="TreeGrafter"/>
</dbReference>
<dbReference type="InterPro" id="IPR051185">
    <property type="entry name" value="ASPM"/>
</dbReference>
<reference evidence="7" key="1">
    <citation type="journal article" date="2021" name="Genome Biol. Evol.">
        <title>A High-Quality Reference Genome for a Parasitic Bivalve with Doubly Uniparental Inheritance (Bivalvia: Unionida).</title>
        <authorList>
            <person name="Smith C.H."/>
        </authorList>
    </citation>
    <scope>NUCLEOTIDE SEQUENCE</scope>
    <source>
        <strain evidence="7">CHS0354</strain>
    </source>
</reference>
<keyword evidence="4" id="KW-0112">Calmodulin-binding</keyword>
<dbReference type="InterPro" id="IPR003533">
    <property type="entry name" value="Doublecortin_dom"/>
</dbReference>
<protein>
    <recommendedName>
        <fullName evidence="6">Doublecortin domain-containing protein</fullName>
    </recommendedName>
</protein>
<keyword evidence="3" id="KW-0677">Repeat</keyword>
<dbReference type="Pfam" id="PF00612">
    <property type="entry name" value="IQ"/>
    <property type="match status" value="6"/>
</dbReference>
<name>A0AAE0TJD2_9BIVA</name>
<accession>A0AAE0TJD2</accession>
<evidence type="ECO:0000256" key="5">
    <source>
        <dbReference type="SAM" id="MobiDB-lite"/>
    </source>
</evidence>
<dbReference type="InterPro" id="IPR036572">
    <property type="entry name" value="Doublecortin_dom_sf"/>
</dbReference>
<feature type="compositionally biased region" description="Polar residues" evidence="5">
    <location>
        <begin position="597"/>
        <end position="606"/>
    </location>
</feature>
<dbReference type="SMART" id="SM00537">
    <property type="entry name" value="DCX"/>
    <property type="match status" value="1"/>
</dbReference>
<dbReference type="AlphaFoldDB" id="A0AAE0TJD2"/>
<dbReference type="PROSITE" id="PS50096">
    <property type="entry name" value="IQ"/>
    <property type="match status" value="6"/>
</dbReference>
<dbReference type="GO" id="GO:0000278">
    <property type="term" value="P:mitotic cell cycle"/>
    <property type="evidence" value="ECO:0007669"/>
    <property type="project" value="TreeGrafter"/>
</dbReference>
<gene>
    <name evidence="7" type="ORF">CHS0354_016462</name>
</gene>
<reference evidence="7" key="2">
    <citation type="journal article" date="2021" name="Genome Biol. Evol.">
        <title>Developing a high-quality reference genome for a parasitic bivalve with doubly uniparental inheritance (Bivalvia: Unionida).</title>
        <authorList>
            <person name="Smith C.H."/>
        </authorList>
    </citation>
    <scope>NUCLEOTIDE SEQUENCE</scope>
    <source>
        <strain evidence="7">CHS0354</strain>
        <tissue evidence="7">Mantle</tissue>
    </source>
</reference>
<feature type="compositionally biased region" description="Basic and acidic residues" evidence="5">
    <location>
        <begin position="510"/>
        <end position="537"/>
    </location>
</feature>